<keyword evidence="3" id="KW-0393">Immunoglobulin domain</keyword>
<keyword evidence="1" id="KW-0677">Repeat</keyword>
<dbReference type="Gene3D" id="3.10.100.10">
    <property type="entry name" value="Mannose-Binding Protein A, subunit A"/>
    <property type="match status" value="1"/>
</dbReference>
<dbReference type="SUPFAM" id="SSF48726">
    <property type="entry name" value="Immunoglobulin"/>
    <property type="match status" value="6"/>
</dbReference>
<keyword evidence="2" id="KW-1015">Disulfide bond</keyword>
<dbReference type="Proteomes" id="UP000735302">
    <property type="component" value="Unassembled WGS sequence"/>
</dbReference>
<dbReference type="SMART" id="SM00408">
    <property type="entry name" value="IGc2"/>
    <property type="match status" value="6"/>
</dbReference>
<dbReference type="InterPro" id="IPR007110">
    <property type="entry name" value="Ig-like_dom"/>
</dbReference>
<dbReference type="CDD" id="cd00096">
    <property type="entry name" value="Ig"/>
    <property type="match status" value="1"/>
</dbReference>
<dbReference type="SMART" id="SM00409">
    <property type="entry name" value="IG"/>
    <property type="match status" value="6"/>
</dbReference>
<dbReference type="PROSITE" id="PS50041">
    <property type="entry name" value="C_TYPE_LECTIN_2"/>
    <property type="match status" value="1"/>
</dbReference>
<dbReference type="PROSITE" id="PS50835">
    <property type="entry name" value="IG_LIKE"/>
    <property type="match status" value="6"/>
</dbReference>
<dbReference type="PANTHER" id="PTHR44170:SF6">
    <property type="entry name" value="CONTACTIN"/>
    <property type="match status" value="1"/>
</dbReference>
<accession>A0AAV4DLV3</accession>
<dbReference type="Gene3D" id="2.60.40.10">
    <property type="entry name" value="Immunoglobulins"/>
    <property type="match status" value="9"/>
</dbReference>
<dbReference type="InterPro" id="IPR036179">
    <property type="entry name" value="Ig-like_dom_sf"/>
</dbReference>
<evidence type="ECO:0000313" key="7">
    <source>
        <dbReference type="EMBL" id="GFO45288.1"/>
    </source>
</evidence>
<dbReference type="InterPro" id="IPR013098">
    <property type="entry name" value="Ig_I-set"/>
</dbReference>
<evidence type="ECO:0000259" key="4">
    <source>
        <dbReference type="PROSITE" id="PS50041"/>
    </source>
</evidence>
<evidence type="ECO:0000256" key="1">
    <source>
        <dbReference type="ARBA" id="ARBA00022737"/>
    </source>
</evidence>
<dbReference type="AlphaFoldDB" id="A0AAV4DLV3"/>
<dbReference type="Pfam" id="PF00041">
    <property type="entry name" value="fn3"/>
    <property type="match status" value="1"/>
</dbReference>
<dbReference type="EMBL" id="BLXT01008033">
    <property type="protein sequence ID" value="GFO45288.1"/>
    <property type="molecule type" value="Genomic_DNA"/>
</dbReference>
<evidence type="ECO:0000259" key="5">
    <source>
        <dbReference type="PROSITE" id="PS50835"/>
    </source>
</evidence>
<feature type="domain" description="Ig-like" evidence="5">
    <location>
        <begin position="595"/>
        <end position="690"/>
    </location>
</feature>
<sequence length="1205" mass="135041">MCRPTEAYPRNRNATMKLGIVFVLTVIIEWTYAQQKCPSNLGWYKSKNNCYRFETFPRLVPSKAGAVCEQDGAHLLSVGFSSEHSFVKQWLLENDVRRIEWLTSGLTTSAGVKWQGDSTTSTTTYWVDNYASPNVTNLPVIYKYTGTEYGWNTGSDTTEYAFICEIPLNDVYKIVQEFRDFDYGADVENAKDAKRGPVFLQEPQNTIILGRVGHISLECLAEGNPEPTYEWEMRKNQQWVPVPTGGRFSFTTGRLDIRNPQSSDDNTYQCKAINSEGKAVSSSATLSFGELGDFPNTKPSRVVGAEYNGAQLECPPIKGNPAKTYQWYKNSATNFIRPNFQKHIFMSMNGKLYFSELATSDAGTYHCVVNLFSHGFGGQTVSVSSESRTSLGFDLVVSSGAGSRYQPIIQNGFPFVFPPSPVKGGEVRLECFAYGTGPLIYTWSREGDRPLPLGHTFDSSNRILSLKNVELQDGGVYKCHVMSTETRQEDEASTNLIIQARPYFTYPLSHMHLDVGSRLAWHCEAAGMPEPVYSWYKDGVRFTSDPSAGIVVNRNSLTIEKVDEDRDSAMYQCAAENQYGTSYSTAQLRVLEIKPRFDKSPMPESVSAAMDGQVTLRCNPVAAPAPTYRWLKDGVDLNLDPNIVEDETAHYQLLKNGNLMIRKITQSDQGEYICEATNSLGKAMDKTRLLVLEGTTISDPPADDEVEVNMTATLLCRASHSPEIDMIYVWSFNDHIIDYSIEPEYRQGEGNMKGSLYIVGAKFENEGVYTCTATTALDSYSRSAYLEVKGPPGEPAGVLVKTAAMIKAASPEPDNINDPGPNHDSTRWVVWVDGQTHGSDITHYFVEFRTEYDQRWRVHPDADNILSYKVVSEQFPDHKVAMLRNLKAYTGIQFRVRARNAFGIGNPSLPTELTQIAGTSVAVPVKNIRGGGGSVGDLTIVWDPLAKEDYNGPNLTYTVSWREFDATTNTQWRSKTVLEAQACKYRADYITSEVYPCDYVAYVGDQKYYMPYEVKVRARNNRGIGPDMEPVIVMSAEDLPIGTPEKVFGHLYNATALLITWKPVPNTRQSAHGRLKGYKINYWRKNYDTESGALQNIIELKPGQENIDRGLIIGLEPVKWYTFNVQAYNSAGNGDKSSDYERQTLNRPPSQYPTEVHVFSVEGFGIRVNFRGISTQIREEPLRGYKIPMKSAEQTRSNMQLTSKE</sequence>
<dbReference type="FunFam" id="2.60.40.10:FF:000052">
    <property type="entry name" value="Contactin 1"/>
    <property type="match status" value="1"/>
</dbReference>
<dbReference type="GO" id="GO:0016020">
    <property type="term" value="C:membrane"/>
    <property type="evidence" value="ECO:0007669"/>
    <property type="project" value="UniProtKB-SubCell"/>
</dbReference>
<gene>
    <name evidence="7" type="ORF">PoB_007179300</name>
</gene>
<dbReference type="PANTHER" id="PTHR44170">
    <property type="entry name" value="PROTEIN SIDEKICK"/>
    <property type="match status" value="1"/>
</dbReference>
<dbReference type="FunFam" id="2.60.40.10:FF:000032">
    <property type="entry name" value="palladin isoform X1"/>
    <property type="match status" value="2"/>
</dbReference>
<feature type="domain" description="Ig-like" evidence="5">
    <location>
        <begin position="197"/>
        <end position="287"/>
    </location>
</feature>
<evidence type="ECO:0000256" key="2">
    <source>
        <dbReference type="ARBA" id="ARBA00023157"/>
    </source>
</evidence>
<dbReference type="InterPro" id="IPR003598">
    <property type="entry name" value="Ig_sub2"/>
</dbReference>
<dbReference type="SMART" id="SM00060">
    <property type="entry name" value="FN3"/>
    <property type="match status" value="3"/>
</dbReference>
<dbReference type="CDD" id="cd00037">
    <property type="entry name" value="CLECT"/>
    <property type="match status" value="1"/>
</dbReference>
<dbReference type="CDD" id="cd00063">
    <property type="entry name" value="FN3"/>
    <property type="match status" value="3"/>
</dbReference>
<dbReference type="InterPro" id="IPR016187">
    <property type="entry name" value="CTDL_fold"/>
</dbReference>
<dbReference type="InterPro" id="IPR013783">
    <property type="entry name" value="Ig-like_fold"/>
</dbReference>
<feature type="domain" description="Ig-like" evidence="5">
    <location>
        <begin position="414"/>
        <end position="495"/>
    </location>
</feature>
<dbReference type="FunFam" id="2.60.40.10:FF:000028">
    <property type="entry name" value="Neuronal cell adhesion molecule"/>
    <property type="match status" value="1"/>
</dbReference>
<feature type="domain" description="Fibronectin type-III" evidence="6">
    <location>
        <begin position="1043"/>
        <end position="1147"/>
    </location>
</feature>
<feature type="domain" description="C-type lectin" evidence="4">
    <location>
        <begin position="46"/>
        <end position="165"/>
    </location>
</feature>
<dbReference type="InterPro" id="IPR036116">
    <property type="entry name" value="FN3_sf"/>
</dbReference>
<dbReference type="SUPFAM" id="SSF56436">
    <property type="entry name" value="C-type lectin-like"/>
    <property type="match status" value="1"/>
</dbReference>
<feature type="domain" description="Ig-like" evidence="5">
    <location>
        <begin position="695"/>
        <end position="787"/>
    </location>
</feature>
<dbReference type="SMART" id="SM00034">
    <property type="entry name" value="CLECT"/>
    <property type="match status" value="1"/>
</dbReference>
<dbReference type="SUPFAM" id="SSF49265">
    <property type="entry name" value="Fibronectin type III"/>
    <property type="match status" value="2"/>
</dbReference>
<reference evidence="7 8" key="1">
    <citation type="journal article" date="2021" name="Elife">
        <title>Chloroplast acquisition without the gene transfer in kleptoplastic sea slugs, Plakobranchus ocellatus.</title>
        <authorList>
            <person name="Maeda T."/>
            <person name="Takahashi S."/>
            <person name="Yoshida T."/>
            <person name="Shimamura S."/>
            <person name="Takaki Y."/>
            <person name="Nagai Y."/>
            <person name="Toyoda A."/>
            <person name="Suzuki Y."/>
            <person name="Arimoto A."/>
            <person name="Ishii H."/>
            <person name="Satoh N."/>
            <person name="Nishiyama T."/>
            <person name="Hasebe M."/>
            <person name="Maruyama T."/>
            <person name="Minagawa J."/>
            <person name="Obokata J."/>
            <person name="Shigenobu S."/>
        </authorList>
    </citation>
    <scope>NUCLEOTIDE SEQUENCE [LARGE SCALE GENOMIC DNA]</scope>
</reference>
<feature type="domain" description="Ig-like" evidence="5">
    <location>
        <begin position="295"/>
        <end position="384"/>
    </location>
</feature>
<dbReference type="InterPro" id="IPR016186">
    <property type="entry name" value="C-type_lectin-like/link_sf"/>
</dbReference>
<dbReference type="PROSITE" id="PS50853">
    <property type="entry name" value="FN3"/>
    <property type="match status" value="3"/>
</dbReference>
<evidence type="ECO:0000259" key="6">
    <source>
        <dbReference type="PROSITE" id="PS50853"/>
    </source>
</evidence>
<feature type="domain" description="Ig-like" evidence="5">
    <location>
        <begin position="502"/>
        <end position="589"/>
    </location>
</feature>
<dbReference type="Pfam" id="PF13927">
    <property type="entry name" value="Ig_3"/>
    <property type="match status" value="5"/>
</dbReference>
<comment type="caution">
    <text evidence="7">The sequence shown here is derived from an EMBL/GenBank/DDBJ whole genome shotgun (WGS) entry which is preliminary data.</text>
</comment>
<feature type="domain" description="Fibronectin type-III" evidence="6">
    <location>
        <begin position="924"/>
        <end position="1038"/>
    </location>
</feature>
<organism evidence="7 8">
    <name type="scientific">Plakobranchus ocellatus</name>
    <dbReference type="NCBI Taxonomy" id="259542"/>
    <lineage>
        <taxon>Eukaryota</taxon>
        <taxon>Metazoa</taxon>
        <taxon>Spiralia</taxon>
        <taxon>Lophotrochozoa</taxon>
        <taxon>Mollusca</taxon>
        <taxon>Gastropoda</taxon>
        <taxon>Heterobranchia</taxon>
        <taxon>Euthyneura</taxon>
        <taxon>Panpulmonata</taxon>
        <taxon>Sacoglossa</taxon>
        <taxon>Placobranchoidea</taxon>
        <taxon>Plakobranchidae</taxon>
        <taxon>Plakobranchus</taxon>
    </lineage>
</organism>
<dbReference type="InterPro" id="IPR003599">
    <property type="entry name" value="Ig_sub"/>
</dbReference>
<feature type="domain" description="Fibronectin type-III" evidence="6">
    <location>
        <begin position="812"/>
        <end position="919"/>
    </location>
</feature>
<dbReference type="InterPro" id="IPR001304">
    <property type="entry name" value="C-type_lectin-like"/>
</dbReference>
<protein>
    <submittedName>
        <fullName evidence="7">Contactin</fullName>
    </submittedName>
</protein>
<dbReference type="InterPro" id="IPR003961">
    <property type="entry name" value="FN3_dom"/>
</dbReference>
<dbReference type="Pfam" id="PF07679">
    <property type="entry name" value="I-set"/>
    <property type="match status" value="1"/>
</dbReference>
<evidence type="ECO:0000256" key="3">
    <source>
        <dbReference type="ARBA" id="ARBA00023319"/>
    </source>
</evidence>
<proteinExistence type="predicted"/>
<name>A0AAV4DLV3_9GAST</name>
<keyword evidence="8" id="KW-1185">Reference proteome</keyword>
<evidence type="ECO:0000313" key="8">
    <source>
        <dbReference type="Proteomes" id="UP000735302"/>
    </source>
</evidence>
<dbReference type="GO" id="GO:0098609">
    <property type="term" value="P:cell-cell adhesion"/>
    <property type="evidence" value="ECO:0007669"/>
    <property type="project" value="TreeGrafter"/>
</dbReference>